<dbReference type="PANTHER" id="PTHR43197">
    <property type="entry name" value="UTP--GLUCOSE-1-PHOSPHATE URIDYLYLTRANSFERASE"/>
    <property type="match status" value="1"/>
</dbReference>
<evidence type="ECO:0000259" key="6">
    <source>
        <dbReference type="Pfam" id="PF00483"/>
    </source>
</evidence>
<comment type="similarity">
    <text evidence="1">Belongs to the UDPGP type 2 family.</text>
</comment>
<comment type="catalytic activity">
    <reaction evidence="5">
        <text>alpha-D-glucose 1-phosphate + UTP + H(+) = UDP-alpha-D-glucose + diphosphate</text>
        <dbReference type="Rhea" id="RHEA:19889"/>
        <dbReference type="ChEBI" id="CHEBI:15378"/>
        <dbReference type="ChEBI" id="CHEBI:33019"/>
        <dbReference type="ChEBI" id="CHEBI:46398"/>
        <dbReference type="ChEBI" id="CHEBI:58601"/>
        <dbReference type="ChEBI" id="CHEBI:58885"/>
        <dbReference type="EC" id="2.7.7.9"/>
    </reaction>
</comment>
<dbReference type="GO" id="GO:0006011">
    <property type="term" value="P:UDP-alpha-D-glucose metabolic process"/>
    <property type="evidence" value="ECO:0007669"/>
    <property type="project" value="InterPro"/>
</dbReference>
<comment type="caution">
    <text evidence="7">The sequence shown here is derived from an EMBL/GenBank/DDBJ whole genome shotgun (WGS) entry which is preliminary data.</text>
</comment>
<dbReference type="InterPro" id="IPR029044">
    <property type="entry name" value="Nucleotide-diphossugar_trans"/>
</dbReference>
<dbReference type="AlphaFoldDB" id="A0A2M7BC77"/>
<dbReference type="GO" id="GO:0003983">
    <property type="term" value="F:UTP:glucose-1-phosphate uridylyltransferase activity"/>
    <property type="evidence" value="ECO:0007669"/>
    <property type="project" value="UniProtKB-EC"/>
</dbReference>
<dbReference type="Proteomes" id="UP000229631">
    <property type="component" value="Unassembled WGS sequence"/>
</dbReference>
<feature type="domain" description="Nucleotidyl transferase" evidence="6">
    <location>
        <begin position="8"/>
        <end position="231"/>
    </location>
</feature>
<dbReference type="SUPFAM" id="SSF53448">
    <property type="entry name" value="Nucleotide-diphospho-sugar transferases"/>
    <property type="match status" value="1"/>
</dbReference>
<dbReference type="InterPro" id="IPR005771">
    <property type="entry name" value="GalU_uridylyltTrfase_bac/arc"/>
</dbReference>
<evidence type="ECO:0000256" key="3">
    <source>
        <dbReference type="ARBA" id="ARBA00022679"/>
    </source>
</evidence>
<dbReference type="EC" id="2.7.7.9" evidence="2"/>
<evidence type="ECO:0000256" key="1">
    <source>
        <dbReference type="ARBA" id="ARBA00006890"/>
    </source>
</evidence>
<evidence type="ECO:0000256" key="5">
    <source>
        <dbReference type="ARBA" id="ARBA00048128"/>
    </source>
</evidence>
<name>A0A2M7BC77_9BACT</name>
<accession>A0A2M7BC77</accession>
<dbReference type="EMBL" id="PEVC01000044">
    <property type="protein sequence ID" value="PIV00708.1"/>
    <property type="molecule type" value="Genomic_DNA"/>
</dbReference>
<dbReference type="Gene3D" id="3.90.550.10">
    <property type="entry name" value="Spore Coat Polysaccharide Biosynthesis Protein SpsA, Chain A"/>
    <property type="match status" value="1"/>
</dbReference>
<evidence type="ECO:0000313" key="8">
    <source>
        <dbReference type="Proteomes" id="UP000229631"/>
    </source>
</evidence>
<gene>
    <name evidence="7" type="ORF">COS54_02395</name>
</gene>
<keyword evidence="3 7" id="KW-0808">Transferase</keyword>
<dbReference type="InterPro" id="IPR005835">
    <property type="entry name" value="NTP_transferase_dom"/>
</dbReference>
<dbReference type="PANTHER" id="PTHR43197:SF1">
    <property type="entry name" value="UTP--GLUCOSE-1-PHOSPHATE URIDYLYLTRANSFERASE"/>
    <property type="match status" value="1"/>
</dbReference>
<organism evidence="7 8">
    <name type="scientific">Candidatus Shapirobacteria bacterium CG03_land_8_20_14_0_80_39_12</name>
    <dbReference type="NCBI Taxonomy" id="1974879"/>
    <lineage>
        <taxon>Bacteria</taxon>
        <taxon>Candidatus Shapironibacteriota</taxon>
    </lineage>
</organism>
<evidence type="ECO:0000313" key="7">
    <source>
        <dbReference type="EMBL" id="PIV00708.1"/>
    </source>
</evidence>
<protein>
    <recommendedName>
        <fullName evidence="2">UTP--glucose-1-phosphate uridylyltransferase</fullName>
        <ecNumber evidence="2">2.7.7.9</ecNumber>
    </recommendedName>
</protein>
<keyword evidence="4 7" id="KW-0548">Nucleotidyltransferase</keyword>
<sequence length="300" mass="33203">MQQNKITKAVIVAAGFGTRFLPASKVIPKVMFPVIDKPIIQLVVEEMVESGITDITIVVSRFTKSIIESHFRPFAALNELLISSGKTIIADELKKIENSAKFTFVEQKPGRIGTGMALLSVRELMGEEPFILSWSDEFYKASPTRPAQLMAVYEKYGGPVVGCIRTNDPKCGARFGFVVGETLPDGVIKASQIIEKPGEGKAPSEMATMSGQVITPEIFKYLDKAVKEYPPGKEIYWNEAGLCPMLKDGLPVYALEYKNCCFYNTGDKFGYLKTLVEIGLKSPDFGEKFKEYLKIKASIL</sequence>
<evidence type="ECO:0000256" key="4">
    <source>
        <dbReference type="ARBA" id="ARBA00022695"/>
    </source>
</evidence>
<dbReference type="Pfam" id="PF00483">
    <property type="entry name" value="NTP_transferase"/>
    <property type="match status" value="1"/>
</dbReference>
<reference evidence="8" key="1">
    <citation type="submission" date="2017-09" db="EMBL/GenBank/DDBJ databases">
        <title>Depth-based differentiation of microbial function through sediment-hosted aquifers and enrichment of novel symbionts in the deep terrestrial subsurface.</title>
        <authorList>
            <person name="Probst A.J."/>
            <person name="Ladd B."/>
            <person name="Jarett J.K."/>
            <person name="Geller-Mcgrath D.E."/>
            <person name="Sieber C.M.K."/>
            <person name="Emerson J.B."/>
            <person name="Anantharaman K."/>
            <person name="Thomas B.C."/>
            <person name="Malmstrom R."/>
            <person name="Stieglmeier M."/>
            <person name="Klingl A."/>
            <person name="Woyke T."/>
            <person name="Ryan C.M."/>
            <person name="Banfield J.F."/>
        </authorList>
    </citation>
    <scope>NUCLEOTIDE SEQUENCE [LARGE SCALE GENOMIC DNA]</scope>
</reference>
<proteinExistence type="inferred from homology"/>
<evidence type="ECO:0000256" key="2">
    <source>
        <dbReference type="ARBA" id="ARBA00012415"/>
    </source>
</evidence>